<evidence type="ECO:0000313" key="6">
    <source>
        <dbReference type="EMBL" id="WMW08158.1"/>
    </source>
</evidence>
<protein>
    <submittedName>
        <fullName evidence="6">Biotin carboxylase</fullName>
    </submittedName>
</protein>
<reference evidence="6 7" key="1">
    <citation type="submission" date="2023-08" db="EMBL/GenBank/DDBJ databases">
        <title>Complete Genome Sequence of Pseudomonas entomophila TVIN A01.</title>
        <authorList>
            <person name="Shelke T."/>
            <person name="Mahar N.S."/>
            <person name="Gupta I."/>
            <person name="Gupta V."/>
        </authorList>
    </citation>
    <scope>NUCLEOTIDE SEQUENCE [LARGE SCALE GENOMIC DNA]</scope>
    <source>
        <strain evidence="6 7">TVIN-A01</strain>
    </source>
</reference>
<dbReference type="Gene3D" id="3.30.470.20">
    <property type="entry name" value="ATP-grasp fold, B domain"/>
    <property type="match status" value="1"/>
</dbReference>
<dbReference type="SUPFAM" id="SSF56059">
    <property type="entry name" value="Glutathione synthetase ATP-binding domain-like"/>
    <property type="match status" value="1"/>
</dbReference>
<dbReference type="PROSITE" id="PS50975">
    <property type="entry name" value="ATP_GRASP"/>
    <property type="match status" value="1"/>
</dbReference>
<evidence type="ECO:0000256" key="1">
    <source>
        <dbReference type="ARBA" id="ARBA00022598"/>
    </source>
</evidence>
<dbReference type="InterPro" id="IPR005479">
    <property type="entry name" value="CPAse_ATP-bd"/>
</dbReference>
<dbReference type="RefSeq" id="WP_011534461.1">
    <property type="nucleotide sequence ID" value="NZ_CP132921.1"/>
</dbReference>
<keyword evidence="2 4" id="KW-0547">Nucleotide-binding</keyword>
<gene>
    <name evidence="6" type="ORF">RAH46_12690</name>
</gene>
<dbReference type="InterPro" id="IPR052032">
    <property type="entry name" value="ATP-dep_AA_Ligase"/>
</dbReference>
<accession>A0ABY9QVS4</accession>
<keyword evidence="3 4" id="KW-0067">ATP-binding</keyword>
<feature type="domain" description="ATP-grasp" evidence="5">
    <location>
        <begin position="116"/>
        <end position="311"/>
    </location>
</feature>
<organism evidence="6 7">
    <name type="scientific">Pseudomonas entomophila</name>
    <dbReference type="NCBI Taxonomy" id="312306"/>
    <lineage>
        <taxon>Bacteria</taxon>
        <taxon>Pseudomonadati</taxon>
        <taxon>Pseudomonadota</taxon>
        <taxon>Gammaproteobacteria</taxon>
        <taxon>Pseudomonadales</taxon>
        <taxon>Pseudomonadaceae</taxon>
        <taxon>Pseudomonas</taxon>
    </lineage>
</organism>
<dbReference type="Gene3D" id="3.40.50.20">
    <property type="match status" value="1"/>
</dbReference>
<dbReference type="Pfam" id="PF02786">
    <property type="entry name" value="CPSase_L_D2"/>
    <property type="match status" value="1"/>
</dbReference>
<sequence length="402" mass="44634">MQLIVFCPPDIIFQHSAASWASAIGPGGMLVSSDIQAEEIAAHLGGKVEYRLFEHYQDNPLVEVDVCALVWELEAPLCVALDEADVLRVARINDRLGVSMGAEGRAMFYRDKFFMKQRARNCGLAIADMAPLANATEALRFSEQFGFPLVIKPRHGRGWSGVEVIEDMAGLRHWLSQRTASTFHNLMIESHVRGDHYLVDGLYIEGRPILLSPARVIATSLDCRAGKPCSLYMLDAGNPVRDELLRYARALVEEVLPSEPTLLFQLEVRVTEDGEIALCQIAMHQGDAFTHLELEQAWGLDLRMTYLRALRDAGYRPQPVPEPRLRVGHLSIAPRVGLRLDVPGECPLEGVLACRVSARRMVGAGEGEVFSATVSGPDESTLRARLEQVGHWFDRHCGSMNR</sequence>
<evidence type="ECO:0000256" key="2">
    <source>
        <dbReference type="ARBA" id="ARBA00022741"/>
    </source>
</evidence>
<dbReference type="GeneID" id="32806407"/>
<dbReference type="InterPro" id="IPR011761">
    <property type="entry name" value="ATP-grasp"/>
</dbReference>
<dbReference type="PANTHER" id="PTHR43585">
    <property type="entry name" value="FUMIPYRROLE BIOSYNTHESIS PROTEIN C"/>
    <property type="match status" value="1"/>
</dbReference>
<evidence type="ECO:0000256" key="3">
    <source>
        <dbReference type="ARBA" id="ARBA00022840"/>
    </source>
</evidence>
<dbReference type="Proteomes" id="UP001183127">
    <property type="component" value="Chromosome"/>
</dbReference>
<name>A0ABY9QVS4_9PSED</name>
<keyword evidence="1" id="KW-0436">Ligase</keyword>
<proteinExistence type="predicted"/>
<evidence type="ECO:0000259" key="5">
    <source>
        <dbReference type="PROSITE" id="PS50975"/>
    </source>
</evidence>
<evidence type="ECO:0000256" key="4">
    <source>
        <dbReference type="PROSITE-ProRule" id="PRU00409"/>
    </source>
</evidence>
<dbReference type="EMBL" id="CP132921">
    <property type="protein sequence ID" value="WMW08158.1"/>
    <property type="molecule type" value="Genomic_DNA"/>
</dbReference>
<evidence type="ECO:0000313" key="7">
    <source>
        <dbReference type="Proteomes" id="UP001183127"/>
    </source>
</evidence>
<dbReference type="PANTHER" id="PTHR43585:SF2">
    <property type="entry name" value="ATP-GRASP ENZYME FSQD"/>
    <property type="match status" value="1"/>
</dbReference>
<keyword evidence="7" id="KW-1185">Reference proteome</keyword>